<dbReference type="PANTHER" id="PTHR11136:SF0">
    <property type="entry name" value="DIHYDROFOLATE SYNTHETASE-RELATED"/>
    <property type="match status" value="1"/>
</dbReference>
<evidence type="ECO:0000256" key="10">
    <source>
        <dbReference type="ARBA" id="ARBA00047493"/>
    </source>
</evidence>
<sequence length="438" mass="48019">MADATLFKTAADVLQWMETGCSPGIHPGLSRMEWILERTGHPERRLKVIHVAGTNGKGSTAAMIASVLQRAGYPTGMFISPYLHHWSERIQMDGEPIAEASFVHWANTLVPLIDEMEEAGVGRPTPFEFWTLVAIHYFAKEAVPWFVVLETGMGGRYDSTNVVHPLVSVITTVAKDHQEFLGETIGQIAAEKAGIIKAGTPVVTAVDEVEARRVIIDTATEKQSRLYLAGQDFHGIPRGSRDSGETFDFTGPFRELKGLMTPLCGKHQVQNGATALMTLELLRQYYASVMTDTDIREGLAATNWPGRLETVSHHPRVLLDCAHNPGAATALAQALAPYTYERLHLLVAVLEDKDATGILYPLLSLADTVTVTQVDHPRAMSGNRLGRLVEQVRPDIVPTQVPYPDQALETLQVKAGKGDLILVTGSLFLVSEVRRLFT</sequence>
<reference evidence="14 15" key="1">
    <citation type="submission" date="2018-04" db="EMBL/GenBank/DDBJ databases">
        <title>Genomic Encyclopedia of Archaeal and Bacterial Type Strains, Phase II (KMG-II): from individual species to whole genera.</title>
        <authorList>
            <person name="Goeker M."/>
        </authorList>
    </citation>
    <scope>NUCLEOTIDE SEQUENCE [LARGE SCALE GENOMIC DNA]</scope>
    <source>
        <strain evidence="14 15">DSM 45169</strain>
    </source>
</reference>
<evidence type="ECO:0000256" key="8">
    <source>
        <dbReference type="ARBA" id="ARBA00022842"/>
    </source>
</evidence>
<dbReference type="Gene3D" id="3.40.1190.10">
    <property type="entry name" value="Mur-like, catalytic domain"/>
    <property type="match status" value="1"/>
</dbReference>
<dbReference type="SUPFAM" id="SSF53244">
    <property type="entry name" value="MurD-like peptide ligases, peptide-binding domain"/>
    <property type="match status" value="1"/>
</dbReference>
<dbReference type="Proteomes" id="UP000241639">
    <property type="component" value="Unassembled WGS sequence"/>
</dbReference>
<evidence type="ECO:0000313" key="14">
    <source>
        <dbReference type="EMBL" id="PTM58250.1"/>
    </source>
</evidence>
<evidence type="ECO:0000256" key="7">
    <source>
        <dbReference type="ARBA" id="ARBA00022840"/>
    </source>
</evidence>
<dbReference type="Pfam" id="PF08245">
    <property type="entry name" value="Mur_ligase_M"/>
    <property type="match status" value="1"/>
</dbReference>
<keyword evidence="6 11" id="KW-0547">Nucleotide-binding</keyword>
<accession>A0A2T4Z8R3</accession>
<feature type="domain" description="Mur ligase C-terminal" evidence="12">
    <location>
        <begin position="306"/>
        <end position="426"/>
    </location>
</feature>
<evidence type="ECO:0000259" key="13">
    <source>
        <dbReference type="Pfam" id="PF08245"/>
    </source>
</evidence>
<dbReference type="InterPro" id="IPR036565">
    <property type="entry name" value="Mur-like_cat_sf"/>
</dbReference>
<evidence type="ECO:0000259" key="12">
    <source>
        <dbReference type="Pfam" id="PF02875"/>
    </source>
</evidence>
<dbReference type="GO" id="GO:0005524">
    <property type="term" value="F:ATP binding"/>
    <property type="evidence" value="ECO:0007669"/>
    <property type="project" value="UniProtKB-KW"/>
</dbReference>
<protein>
    <recommendedName>
        <fullName evidence="3">tetrahydrofolate synthase</fullName>
        <ecNumber evidence="3">6.3.2.17</ecNumber>
    </recommendedName>
    <alternativeName>
        <fullName evidence="9">Tetrahydrofolylpolyglutamate synthase</fullName>
    </alternativeName>
</protein>
<dbReference type="FunFam" id="3.40.1190.10:FF:000011">
    <property type="entry name" value="Folylpolyglutamate synthase/dihydrofolate synthase"/>
    <property type="match status" value="1"/>
</dbReference>
<dbReference type="Pfam" id="PF02875">
    <property type="entry name" value="Mur_ligase_C"/>
    <property type="match status" value="1"/>
</dbReference>
<dbReference type="GO" id="GO:0004326">
    <property type="term" value="F:tetrahydrofolylpolyglutamate synthase activity"/>
    <property type="evidence" value="ECO:0007669"/>
    <property type="project" value="UniProtKB-EC"/>
</dbReference>
<dbReference type="InterPro" id="IPR036615">
    <property type="entry name" value="Mur_ligase_C_dom_sf"/>
</dbReference>
<organism evidence="14 15">
    <name type="scientific">Desmospora activa DSM 45169</name>
    <dbReference type="NCBI Taxonomy" id="1121389"/>
    <lineage>
        <taxon>Bacteria</taxon>
        <taxon>Bacillati</taxon>
        <taxon>Bacillota</taxon>
        <taxon>Bacilli</taxon>
        <taxon>Bacillales</taxon>
        <taxon>Thermoactinomycetaceae</taxon>
        <taxon>Desmospora</taxon>
    </lineage>
</organism>
<evidence type="ECO:0000256" key="5">
    <source>
        <dbReference type="ARBA" id="ARBA00022723"/>
    </source>
</evidence>
<dbReference type="InterPro" id="IPR013221">
    <property type="entry name" value="Mur_ligase_cen"/>
</dbReference>
<dbReference type="EMBL" id="PZZP01000001">
    <property type="protein sequence ID" value="PTM58250.1"/>
    <property type="molecule type" value="Genomic_DNA"/>
</dbReference>
<dbReference type="InterPro" id="IPR018109">
    <property type="entry name" value="Folylpolyglutamate_synth_CS"/>
</dbReference>
<dbReference type="Gene3D" id="3.90.190.20">
    <property type="entry name" value="Mur ligase, C-terminal domain"/>
    <property type="match status" value="1"/>
</dbReference>
<feature type="domain" description="Mur ligase central" evidence="13">
    <location>
        <begin position="145"/>
        <end position="277"/>
    </location>
</feature>
<comment type="caution">
    <text evidence="14">The sequence shown here is derived from an EMBL/GenBank/DDBJ whole genome shotgun (WGS) entry which is preliminary data.</text>
</comment>
<keyword evidence="7 11" id="KW-0067">ATP-binding</keyword>
<proteinExistence type="inferred from homology"/>
<comment type="catalytic activity">
    <reaction evidence="10">
        <text>(6S)-5,6,7,8-tetrahydrofolyl-(gamma-L-Glu)(n) + L-glutamate + ATP = (6S)-5,6,7,8-tetrahydrofolyl-(gamma-L-Glu)(n+1) + ADP + phosphate + H(+)</text>
        <dbReference type="Rhea" id="RHEA:10580"/>
        <dbReference type="Rhea" id="RHEA-COMP:14738"/>
        <dbReference type="Rhea" id="RHEA-COMP:14740"/>
        <dbReference type="ChEBI" id="CHEBI:15378"/>
        <dbReference type="ChEBI" id="CHEBI:29985"/>
        <dbReference type="ChEBI" id="CHEBI:30616"/>
        <dbReference type="ChEBI" id="CHEBI:43474"/>
        <dbReference type="ChEBI" id="CHEBI:141005"/>
        <dbReference type="ChEBI" id="CHEBI:456216"/>
        <dbReference type="EC" id="6.3.2.17"/>
    </reaction>
</comment>
<dbReference type="SUPFAM" id="SSF53623">
    <property type="entry name" value="MurD-like peptide ligases, catalytic domain"/>
    <property type="match status" value="1"/>
</dbReference>
<keyword evidence="4 11" id="KW-0436">Ligase</keyword>
<dbReference type="PROSITE" id="PS01011">
    <property type="entry name" value="FOLYLPOLYGLU_SYNT_1"/>
    <property type="match status" value="1"/>
</dbReference>
<evidence type="ECO:0000313" key="15">
    <source>
        <dbReference type="Proteomes" id="UP000241639"/>
    </source>
</evidence>
<evidence type="ECO:0000256" key="11">
    <source>
        <dbReference type="PIRNR" id="PIRNR001563"/>
    </source>
</evidence>
<dbReference type="GO" id="GO:0046872">
    <property type="term" value="F:metal ion binding"/>
    <property type="evidence" value="ECO:0007669"/>
    <property type="project" value="UniProtKB-KW"/>
</dbReference>
<dbReference type="NCBIfam" id="TIGR01499">
    <property type="entry name" value="folC"/>
    <property type="match status" value="1"/>
</dbReference>
<dbReference type="PIRSF" id="PIRSF001563">
    <property type="entry name" value="Folylpolyglu_synth"/>
    <property type="match status" value="1"/>
</dbReference>
<dbReference type="EC" id="6.3.2.17" evidence="3"/>
<dbReference type="GO" id="GO:0008841">
    <property type="term" value="F:dihydrofolate synthase activity"/>
    <property type="evidence" value="ECO:0007669"/>
    <property type="project" value="TreeGrafter"/>
</dbReference>
<dbReference type="AlphaFoldDB" id="A0A2T4Z8R3"/>
<keyword evidence="8" id="KW-0460">Magnesium</keyword>
<dbReference type="PANTHER" id="PTHR11136">
    <property type="entry name" value="FOLYLPOLYGLUTAMATE SYNTHASE-RELATED"/>
    <property type="match status" value="1"/>
</dbReference>
<dbReference type="RefSeq" id="WP_107725079.1">
    <property type="nucleotide sequence ID" value="NZ_PZZP01000001.1"/>
</dbReference>
<evidence type="ECO:0000256" key="9">
    <source>
        <dbReference type="ARBA" id="ARBA00030592"/>
    </source>
</evidence>
<evidence type="ECO:0000256" key="6">
    <source>
        <dbReference type="ARBA" id="ARBA00022741"/>
    </source>
</evidence>
<dbReference type="PROSITE" id="PS01012">
    <property type="entry name" value="FOLYLPOLYGLU_SYNT_2"/>
    <property type="match status" value="1"/>
</dbReference>
<comment type="similarity">
    <text evidence="2 11">Belongs to the folylpolyglutamate synthase family.</text>
</comment>
<dbReference type="InterPro" id="IPR001645">
    <property type="entry name" value="Folylpolyglutamate_synth"/>
</dbReference>
<name>A0A2T4Z8R3_9BACL</name>
<dbReference type="OrthoDB" id="9809356at2"/>
<keyword evidence="15" id="KW-1185">Reference proteome</keyword>
<evidence type="ECO:0000256" key="1">
    <source>
        <dbReference type="ARBA" id="ARBA00001946"/>
    </source>
</evidence>
<evidence type="ECO:0000256" key="3">
    <source>
        <dbReference type="ARBA" id="ARBA00013025"/>
    </source>
</evidence>
<dbReference type="InterPro" id="IPR004101">
    <property type="entry name" value="Mur_ligase_C"/>
</dbReference>
<keyword evidence="5" id="KW-0479">Metal-binding</keyword>
<evidence type="ECO:0000256" key="2">
    <source>
        <dbReference type="ARBA" id="ARBA00008276"/>
    </source>
</evidence>
<evidence type="ECO:0000256" key="4">
    <source>
        <dbReference type="ARBA" id="ARBA00022598"/>
    </source>
</evidence>
<gene>
    <name evidence="14" type="ORF">C8J48_0830</name>
</gene>
<comment type="cofactor">
    <cofactor evidence="1">
        <name>Mg(2+)</name>
        <dbReference type="ChEBI" id="CHEBI:18420"/>
    </cofactor>
</comment>
<dbReference type="GO" id="GO:0005737">
    <property type="term" value="C:cytoplasm"/>
    <property type="evidence" value="ECO:0007669"/>
    <property type="project" value="TreeGrafter"/>
</dbReference>